<feature type="transmembrane region" description="Helical" evidence="5">
    <location>
        <begin position="74"/>
        <end position="95"/>
    </location>
</feature>
<dbReference type="Proteomes" id="UP000028870">
    <property type="component" value="Unassembled WGS sequence"/>
</dbReference>
<comment type="caution">
    <text evidence="7">The sequence shown here is derived from an EMBL/GenBank/DDBJ whole genome shotgun (WGS) entry which is preliminary data.</text>
</comment>
<feature type="domain" description="DUF202" evidence="6">
    <location>
        <begin position="4"/>
        <end position="53"/>
    </location>
</feature>
<dbReference type="InterPro" id="IPR003807">
    <property type="entry name" value="DUF202"/>
</dbReference>
<dbReference type="Pfam" id="PF02656">
    <property type="entry name" value="DUF202"/>
    <property type="match status" value="1"/>
</dbReference>
<reference evidence="7" key="1">
    <citation type="submission" date="2014-03" db="EMBL/GenBank/DDBJ databases">
        <title>Draft Genome Sequence of Mycobacterium cosmeticum DSM 44829.</title>
        <authorList>
            <person name="Croce O."/>
            <person name="Robert C."/>
            <person name="Raoult D."/>
            <person name="Drancourt M."/>
        </authorList>
    </citation>
    <scope>NUCLEOTIDE SEQUENCE [LARGE SCALE GENOMIC DNA]</scope>
    <source>
        <strain evidence="7">DSM 44829</strain>
    </source>
</reference>
<evidence type="ECO:0000313" key="8">
    <source>
        <dbReference type="Proteomes" id="UP000028870"/>
    </source>
</evidence>
<evidence type="ECO:0000256" key="3">
    <source>
        <dbReference type="ARBA" id="ARBA00022989"/>
    </source>
</evidence>
<accession>W9BMF2</accession>
<evidence type="ECO:0000259" key="6">
    <source>
        <dbReference type="Pfam" id="PF02656"/>
    </source>
</evidence>
<dbReference type="RefSeq" id="WP_024452825.1">
    <property type="nucleotide sequence ID" value="NZ_CCBB010000003.1"/>
</dbReference>
<evidence type="ECO:0000256" key="1">
    <source>
        <dbReference type="ARBA" id="ARBA00004127"/>
    </source>
</evidence>
<keyword evidence="8" id="KW-1185">Reference proteome</keyword>
<feature type="transmembrane region" description="Helical" evidence="5">
    <location>
        <begin position="37"/>
        <end position="54"/>
    </location>
</feature>
<keyword evidence="4 5" id="KW-0472">Membrane</keyword>
<sequence>MKADGLQHERTQLSWERTVFGFLAVAVLLAFRARELPGWAHGLAVIALLAAGAAHRVRRAELTCGRGAVAPARWVIPVTGTVTAALGIGCAAAVWW</sequence>
<dbReference type="GO" id="GO:0012505">
    <property type="term" value="C:endomembrane system"/>
    <property type="evidence" value="ECO:0007669"/>
    <property type="project" value="UniProtKB-SubCell"/>
</dbReference>
<proteinExistence type="predicted"/>
<evidence type="ECO:0000256" key="5">
    <source>
        <dbReference type="SAM" id="Phobius"/>
    </source>
</evidence>
<reference evidence="7" key="2">
    <citation type="submission" date="2014-03" db="EMBL/GenBank/DDBJ databases">
        <authorList>
            <person name="Urmite Genomes"/>
        </authorList>
    </citation>
    <scope>NUCLEOTIDE SEQUENCE</scope>
    <source>
        <strain evidence="7">DSM 44829</strain>
    </source>
</reference>
<dbReference type="OrthoDB" id="3701077at2"/>
<dbReference type="AlphaFoldDB" id="W9BMF2"/>
<evidence type="ECO:0000256" key="4">
    <source>
        <dbReference type="ARBA" id="ARBA00023136"/>
    </source>
</evidence>
<gene>
    <name evidence="7" type="ORF">BN977_06136</name>
</gene>
<evidence type="ECO:0000256" key="2">
    <source>
        <dbReference type="ARBA" id="ARBA00022692"/>
    </source>
</evidence>
<dbReference type="EMBL" id="CCBB010000003">
    <property type="protein sequence ID" value="CDO11295.1"/>
    <property type="molecule type" value="Genomic_DNA"/>
</dbReference>
<protein>
    <recommendedName>
        <fullName evidence="6">DUF202 domain-containing protein</fullName>
    </recommendedName>
</protein>
<feature type="transmembrane region" description="Helical" evidence="5">
    <location>
        <begin position="12"/>
        <end position="31"/>
    </location>
</feature>
<organism evidence="7 8">
    <name type="scientific">Mycolicibacterium cosmeticum</name>
    <dbReference type="NCBI Taxonomy" id="258533"/>
    <lineage>
        <taxon>Bacteria</taxon>
        <taxon>Bacillati</taxon>
        <taxon>Actinomycetota</taxon>
        <taxon>Actinomycetes</taxon>
        <taxon>Mycobacteriales</taxon>
        <taxon>Mycobacteriaceae</taxon>
        <taxon>Mycolicibacterium</taxon>
    </lineage>
</organism>
<name>W9BMF2_MYCCO</name>
<keyword evidence="2 5" id="KW-0812">Transmembrane</keyword>
<comment type="subcellular location">
    <subcellularLocation>
        <location evidence="1">Endomembrane system</location>
        <topology evidence="1">Multi-pass membrane protein</topology>
    </subcellularLocation>
</comment>
<keyword evidence="3 5" id="KW-1133">Transmembrane helix</keyword>
<dbReference type="STRING" id="258533.BN977_06136"/>
<evidence type="ECO:0000313" key="7">
    <source>
        <dbReference type="EMBL" id="CDO11295.1"/>
    </source>
</evidence>